<dbReference type="GO" id="GO:0008270">
    <property type="term" value="F:zinc ion binding"/>
    <property type="evidence" value="ECO:0007669"/>
    <property type="project" value="UniProtKB-KW"/>
</dbReference>
<dbReference type="InterPro" id="IPR013087">
    <property type="entry name" value="Znf_C2H2_type"/>
</dbReference>
<feature type="non-terminal residue" evidence="9">
    <location>
        <position position="1"/>
    </location>
</feature>
<keyword evidence="2" id="KW-0677">Repeat</keyword>
<accession>A0A443QNI4</accession>
<evidence type="ECO:0000256" key="5">
    <source>
        <dbReference type="ARBA" id="ARBA00023015"/>
    </source>
</evidence>
<dbReference type="STRING" id="1965070.A0A443QNI4"/>
<dbReference type="GO" id="GO:0005634">
    <property type="term" value="C:nucleus"/>
    <property type="evidence" value="ECO:0007669"/>
    <property type="project" value="UniProtKB-ARBA"/>
</dbReference>
<dbReference type="SMART" id="SM00355">
    <property type="entry name" value="ZnF_C2H2"/>
    <property type="match status" value="5"/>
</dbReference>
<dbReference type="PANTHER" id="PTHR19818">
    <property type="entry name" value="ZINC FINGER PROTEIN ZIC AND GLI"/>
    <property type="match status" value="1"/>
</dbReference>
<keyword evidence="10" id="KW-1185">Reference proteome</keyword>
<evidence type="ECO:0000256" key="4">
    <source>
        <dbReference type="ARBA" id="ARBA00022833"/>
    </source>
</evidence>
<dbReference type="Proteomes" id="UP000285301">
    <property type="component" value="Unassembled WGS sequence"/>
</dbReference>
<dbReference type="Gene3D" id="3.30.160.60">
    <property type="entry name" value="Classic Zinc Finger"/>
    <property type="match status" value="4"/>
</dbReference>
<evidence type="ECO:0000259" key="8">
    <source>
        <dbReference type="PROSITE" id="PS50157"/>
    </source>
</evidence>
<dbReference type="Pfam" id="PF00096">
    <property type="entry name" value="zf-C2H2"/>
    <property type="match status" value="3"/>
</dbReference>
<reference evidence="9 10" key="1">
    <citation type="journal article" date="2018" name="Gigascience">
        <title>Genomes of trombidid mites reveal novel predicted allergens and laterally-transferred genes associated with secondary metabolism.</title>
        <authorList>
            <person name="Dong X."/>
            <person name="Chaisiri K."/>
            <person name="Xia D."/>
            <person name="Armstrong S.D."/>
            <person name="Fang Y."/>
            <person name="Donnelly M.J."/>
            <person name="Kadowaki T."/>
            <person name="McGarry J.W."/>
            <person name="Darby A.C."/>
            <person name="Makepeace B.L."/>
        </authorList>
    </citation>
    <scope>NUCLEOTIDE SEQUENCE [LARGE SCALE GENOMIC DNA]</scope>
    <source>
        <strain evidence="9">UoL-WK</strain>
    </source>
</reference>
<evidence type="ECO:0000256" key="3">
    <source>
        <dbReference type="ARBA" id="ARBA00022771"/>
    </source>
</evidence>
<protein>
    <recommendedName>
        <fullName evidence="8">C2H2-type domain-containing protein</fullName>
    </recommendedName>
</protein>
<dbReference type="SUPFAM" id="SSF57667">
    <property type="entry name" value="beta-beta-alpha zinc fingers"/>
    <property type="match status" value="3"/>
</dbReference>
<dbReference type="AlphaFoldDB" id="A0A443QNI4"/>
<keyword evidence="1" id="KW-0479">Metal-binding</keyword>
<keyword evidence="4" id="KW-0862">Zinc</keyword>
<evidence type="ECO:0000256" key="6">
    <source>
        <dbReference type="ARBA" id="ARBA00023163"/>
    </source>
</evidence>
<dbReference type="OrthoDB" id="6407147at2759"/>
<keyword evidence="3 7" id="KW-0863">Zinc-finger</keyword>
<dbReference type="GO" id="GO:0045944">
    <property type="term" value="P:positive regulation of transcription by RNA polymerase II"/>
    <property type="evidence" value="ECO:0007669"/>
    <property type="project" value="UniProtKB-ARBA"/>
</dbReference>
<gene>
    <name evidence="9" type="ORF">B4U79_10466</name>
</gene>
<dbReference type="PROSITE" id="PS00028">
    <property type="entry name" value="ZINC_FINGER_C2H2_1"/>
    <property type="match status" value="5"/>
</dbReference>
<dbReference type="GO" id="GO:0000981">
    <property type="term" value="F:DNA-binding transcription factor activity, RNA polymerase II-specific"/>
    <property type="evidence" value="ECO:0007669"/>
    <property type="project" value="TreeGrafter"/>
</dbReference>
<feature type="domain" description="C2H2-type" evidence="8">
    <location>
        <begin position="329"/>
        <end position="358"/>
    </location>
</feature>
<dbReference type="PANTHER" id="PTHR19818:SF150">
    <property type="entry name" value="C2H2-TYPE DOMAIN-CONTAINING PROTEIN-RELATED"/>
    <property type="match status" value="1"/>
</dbReference>
<keyword evidence="5" id="KW-0805">Transcription regulation</keyword>
<evidence type="ECO:0000256" key="7">
    <source>
        <dbReference type="PROSITE-ProRule" id="PRU00042"/>
    </source>
</evidence>
<comment type="caution">
    <text evidence="9">The sequence shown here is derived from an EMBL/GenBank/DDBJ whole genome shotgun (WGS) entry which is preliminary data.</text>
</comment>
<feature type="domain" description="C2H2-type" evidence="8">
    <location>
        <begin position="301"/>
        <end position="328"/>
    </location>
</feature>
<evidence type="ECO:0000313" key="10">
    <source>
        <dbReference type="Proteomes" id="UP000285301"/>
    </source>
</evidence>
<dbReference type="InterPro" id="IPR050329">
    <property type="entry name" value="GLI_C2H2-zinc-finger"/>
</dbReference>
<feature type="domain" description="C2H2-type" evidence="8">
    <location>
        <begin position="270"/>
        <end position="300"/>
    </location>
</feature>
<dbReference type="InterPro" id="IPR036236">
    <property type="entry name" value="Znf_C2H2_sf"/>
</dbReference>
<evidence type="ECO:0000313" key="9">
    <source>
        <dbReference type="EMBL" id="RWS04593.1"/>
    </source>
</evidence>
<feature type="non-terminal residue" evidence="9">
    <location>
        <position position="462"/>
    </location>
</feature>
<keyword evidence="6" id="KW-0804">Transcription</keyword>
<evidence type="ECO:0000256" key="1">
    <source>
        <dbReference type="ARBA" id="ARBA00022723"/>
    </source>
</evidence>
<dbReference type="EMBL" id="NCKU01005420">
    <property type="protein sequence ID" value="RWS04593.1"/>
    <property type="molecule type" value="Genomic_DNA"/>
</dbReference>
<dbReference type="PROSITE" id="PS50157">
    <property type="entry name" value="ZINC_FINGER_C2H2_2"/>
    <property type="match status" value="5"/>
</dbReference>
<sequence>TREECDDCVFVNEKHSSEGRTQTPPSTNANEARTFENDSRTVCERLPCPCCGRLLSIEISEQNGKRRLRFLDAYEEQQNEKIGKAAAIEVIPCVVDEQCTLAINNNDRSKHCAIIETINDESASIMTENKQIHSVINESNAQLSQTAASFVDSVNHNDIAHAIESTNANTQIKKISKPMAKVTTIMISTQKSEKRNEDCESKWSKHYGSQLISLPNPANSASTSINLSISETSLKSPISLICSYVDCNKVFSESYQFNLHLKQHVGEKVYTCYWVECDRLFSTKQRLNDHIRSQHTGERPFRCEFCKKTFSSTKNIKAHRMMHTGERPYRCVWKECKARFRRSHHLTAHQRIHTGERPFPCAHPGCSLTFTKSDHAKRHYLTHFRKKSKSVVHQMKQDQLNFEENYDISYLKNDEQILDEMIDSETNVASSEIELNTSLEPEILLDEKEGILKEISKSSEQN</sequence>
<dbReference type="GO" id="GO:0000978">
    <property type="term" value="F:RNA polymerase II cis-regulatory region sequence-specific DNA binding"/>
    <property type="evidence" value="ECO:0007669"/>
    <property type="project" value="TreeGrafter"/>
</dbReference>
<proteinExistence type="predicted"/>
<dbReference type="FunFam" id="3.30.160.60:FF:000032">
    <property type="entry name" value="Krueppel-like factor 4"/>
    <property type="match status" value="2"/>
</dbReference>
<feature type="domain" description="C2H2-type" evidence="8">
    <location>
        <begin position="359"/>
        <end position="388"/>
    </location>
</feature>
<evidence type="ECO:0000256" key="2">
    <source>
        <dbReference type="ARBA" id="ARBA00022737"/>
    </source>
</evidence>
<organism evidence="9 10">
    <name type="scientific">Dinothrombium tinctorium</name>
    <dbReference type="NCBI Taxonomy" id="1965070"/>
    <lineage>
        <taxon>Eukaryota</taxon>
        <taxon>Metazoa</taxon>
        <taxon>Ecdysozoa</taxon>
        <taxon>Arthropoda</taxon>
        <taxon>Chelicerata</taxon>
        <taxon>Arachnida</taxon>
        <taxon>Acari</taxon>
        <taxon>Acariformes</taxon>
        <taxon>Trombidiformes</taxon>
        <taxon>Prostigmata</taxon>
        <taxon>Anystina</taxon>
        <taxon>Parasitengona</taxon>
        <taxon>Trombidioidea</taxon>
        <taxon>Trombidiidae</taxon>
        <taxon>Dinothrombium</taxon>
    </lineage>
</organism>
<feature type="domain" description="C2H2-type" evidence="8">
    <location>
        <begin position="240"/>
        <end position="269"/>
    </location>
</feature>
<name>A0A443QNI4_9ACAR</name>